<keyword evidence="10 12" id="KW-1133">Transmembrane helix</keyword>
<evidence type="ECO:0000256" key="10">
    <source>
        <dbReference type="ARBA" id="ARBA00022989"/>
    </source>
</evidence>
<dbReference type="InterPro" id="IPR036890">
    <property type="entry name" value="HATPase_C_sf"/>
</dbReference>
<dbReference type="Gene3D" id="1.20.5.1040">
    <property type="entry name" value="Sensor protein qsec"/>
    <property type="match status" value="1"/>
</dbReference>
<dbReference type="Pfam" id="PF00672">
    <property type="entry name" value="HAMP"/>
    <property type="match status" value="1"/>
</dbReference>
<evidence type="ECO:0000256" key="3">
    <source>
        <dbReference type="ARBA" id="ARBA00012438"/>
    </source>
</evidence>
<evidence type="ECO:0000259" key="14">
    <source>
        <dbReference type="PROSITE" id="PS50885"/>
    </source>
</evidence>
<evidence type="ECO:0000256" key="9">
    <source>
        <dbReference type="ARBA" id="ARBA00022840"/>
    </source>
</evidence>
<feature type="domain" description="Histidine kinase" evidence="13">
    <location>
        <begin position="235"/>
        <end position="444"/>
    </location>
</feature>
<keyword evidence="4" id="KW-0597">Phosphoprotein</keyword>
<dbReference type="InterPro" id="IPR005467">
    <property type="entry name" value="His_kinase_dom"/>
</dbReference>
<evidence type="ECO:0000256" key="11">
    <source>
        <dbReference type="ARBA" id="ARBA00023012"/>
    </source>
</evidence>
<protein>
    <recommendedName>
        <fullName evidence="3">histidine kinase</fullName>
        <ecNumber evidence="3">2.7.13.3</ecNumber>
    </recommendedName>
</protein>
<comment type="subcellular location">
    <subcellularLocation>
        <location evidence="2">Membrane</location>
        <topology evidence="2">Multi-pass membrane protein</topology>
    </subcellularLocation>
</comment>
<dbReference type="GO" id="GO:0005524">
    <property type="term" value="F:ATP binding"/>
    <property type="evidence" value="ECO:0007669"/>
    <property type="project" value="UniProtKB-KW"/>
</dbReference>
<dbReference type="GO" id="GO:0005886">
    <property type="term" value="C:plasma membrane"/>
    <property type="evidence" value="ECO:0007669"/>
    <property type="project" value="TreeGrafter"/>
</dbReference>
<reference evidence="15 16" key="1">
    <citation type="submission" date="2019-12" db="EMBL/GenBank/DDBJ databases">
        <authorList>
            <person name="Reyes-Prieto M."/>
        </authorList>
    </citation>
    <scope>NUCLEOTIDE SEQUENCE [LARGE SCALE GENOMIC DNA]</scope>
    <source>
        <strain evidence="15">HF14-78462</strain>
    </source>
</reference>
<keyword evidence="5 15" id="KW-0808">Transferase</keyword>
<dbReference type="EC" id="2.7.13.3" evidence="3"/>
<keyword evidence="16" id="KW-1185">Reference proteome</keyword>
<dbReference type="SMART" id="SM00304">
    <property type="entry name" value="HAMP"/>
    <property type="match status" value="1"/>
</dbReference>
<evidence type="ECO:0000256" key="4">
    <source>
        <dbReference type="ARBA" id="ARBA00022553"/>
    </source>
</evidence>
<dbReference type="Proteomes" id="UP000433050">
    <property type="component" value="Unassembled WGS sequence"/>
</dbReference>
<proteinExistence type="predicted"/>
<dbReference type="SMART" id="SM00387">
    <property type="entry name" value="HATPase_c"/>
    <property type="match status" value="1"/>
</dbReference>
<keyword evidence="6 12" id="KW-0812">Transmembrane</keyword>
<dbReference type="Gene3D" id="1.10.287.130">
    <property type="match status" value="1"/>
</dbReference>
<dbReference type="SUPFAM" id="SSF55874">
    <property type="entry name" value="ATPase domain of HSP90 chaperone/DNA topoisomerase II/histidine kinase"/>
    <property type="match status" value="1"/>
</dbReference>
<gene>
    <name evidence="15" type="primary">qseC</name>
    <name evidence="15" type="ORF">STARVERO_01162</name>
</gene>
<dbReference type="InterPro" id="IPR003594">
    <property type="entry name" value="HATPase_dom"/>
</dbReference>
<evidence type="ECO:0000259" key="13">
    <source>
        <dbReference type="PROSITE" id="PS50109"/>
    </source>
</evidence>
<evidence type="ECO:0000256" key="5">
    <source>
        <dbReference type="ARBA" id="ARBA00022679"/>
    </source>
</evidence>
<evidence type="ECO:0000256" key="6">
    <source>
        <dbReference type="ARBA" id="ARBA00022692"/>
    </source>
</evidence>
<evidence type="ECO:0000256" key="2">
    <source>
        <dbReference type="ARBA" id="ARBA00004141"/>
    </source>
</evidence>
<evidence type="ECO:0000313" key="15">
    <source>
        <dbReference type="EMBL" id="CAA0090404.1"/>
    </source>
</evidence>
<dbReference type="CDD" id="cd00082">
    <property type="entry name" value="HisKA"/>
    <property type="match status" value="1"/>
</dbReference>
<evidence type="ECO:0000256" key="7">
    <source>
        <dbReference type="ARBA" id="ARBA00022741"/>
    </source>
</evidence>
<evidence type="ECO:0000256" key="12">
    <source>
        <dbReference type="SAM" id="Phobius"/>
    </source>
</evidence>
<dbReference type="AlphaFoldDB" id="A0A5S9NMD7"/>
<keyword evidence="8" id="KW-0418">Kinase</keyword>
<dbReference type="Gene3D" id="3.30.565.10">
    <property type="entry name" value="Histidine kinase-like ATPase, C-terminal domain"/>
    <property type="match status" value="1"/>
</dbReference>
<keyword evidence="9" id="KW-0067">ATP-binding</keyword>
<evidence type="ECO:0000313" key="16">
    <source>
        <dbReference type="Proteomes" id="UP000433050"/>
    </source>
</evidence>
<dbReference type="InterPro" id="IPR003661">
    <property type="entry name" value="HisK_dim/P_dom"/>
</dbReference>
<dbReference type="InterPro" id="IPR050428">
    <property type="entry name" value="TCS_sensor_his_kinase"/>
</dbReference>
<keyword evidence="11" id="KW-0902">Two-component regulatory system</keyword>
<dbReference type="SMART" id="SM00388">
    <property type="entry name" value="HisKA"/>
    <property type="match status" value="1"/>
</dbReference>
<dbReference type="InterPro" id="IPR003660">
    <property type="entry name" value="HAMP_dom"/>
</dbReference>
<name>A0A5S9NMD7_9HYPH</name>
<accession>A0A5S9NMD7</accession>
<organism evidence="15 16">
    <name type="scientific">Starkeya nomas</name>
    <dbReference type="NCBI Taxonomy" id="2666134"/>
    <lineage>
        <taxon>Bacteria</taxon>
        <taxon>Pseudomonadati</taxon>
        <taxon>Pseudomonadota</taxon>
        <taxon>Alphaproteobacteria</taxon>
        <taxon>Hyphomicrobiales</taxon>
        <taxon>Xanthobacteraceae</taxon>
        <taxon>Starkeya</taxon>
    </lineage>
</organism>
<evidence type="ECO:0000256" key="1">
    <source>
        <dbReference type="ARBA" id="ARBA00000085"/>
    </source>
</evidence>
<dbReference type="GO" id="GO:0000155">
    <property type="term" value="F:phosphorelay sensor kinase activity"/>
    <property type="evidence" value="ECO:0007669"/>
    <property type="project" value="InterPro"/>
</dbReference>
<feature type="domain" description="HAMP" evidence="14">
    <location>
        <begin position="175"/>
        <end position="227"/>
    </location>
</feature>
<dbReference type="PANTHER" id="PTHR45436">
    <property type="entry name" value="SENSOR HISTIDINE KINASE YKOH"/>
    <property type="match status" value="1"/>
</dbReference>
<keyword evidence="12" id="KW-0472">Membrane</keyword>
<dbReference type="Pfam" id="PF02518">
    <property type="entry name" value="HATPase_c"/>
    <property type="match status" value="1"/>
</dbReference>
<dbReference type="SUPFAM" id="SSF47384">
    <property type="entry name" value="Homodimeric domain of signal transducing histidine kinase"/>
    <property type="match status" value="1"/>
</dbReference>
<keyword evidence="7" id="KW-0547">Nucleotide-binding</keyword>
<dbReference type="InterPro" id="IPR036097">
    <property type="entry name" value="HisK_dim/P_sf"/>
</dbReference>
<feature type="transmembrane region" description="Helical" evidence="12">
    <location>
        <begin position="153"/>
        <end position="174"/>
    </location>
</feature>
<comment type="catalytic activity">
    <reaction evidence="1">
        <text>ATP + protein L-histidine = ADP + protein N-phospho-L-histidine.</text>
        <dbReference type="EC" id="2.7.13.3"/>
    </reaction>
</comment>
<sequence>MRRPRSLQGRLLLSLGAVLLVIWVGAAWTTAVLLRHEIGEVFDSSLQETAQRLLPLAVMDIVGREEGDVASQRLGAIHGHDELFTYVVRDDEGKVLLQSHAADLSVFPPYGGPGFGRTATHRLYSEEALQGTIRITVAEPLAHEAGVAREIQIGLGLPILLVIPAAFAAVMLAVRRSMRPLRAFRERLETRSEKDLGPVASDDLPSEVAPLAATLNALLDRLRAAFAAERSLAANTAHELRNPLAGAIAQAQRIQKETAEPHIARRGADIEATLKRLTARAERLMQLARAEGGRLRLDRTSDLRAALRIVIDDMRRSMPQDRVSLRVPETPVTSDIDPDAVGIICRNLVENALGHGSPSSPVEVILAPNGLLTVSNDGPVVPPETLEKLASRFERAGTSARGSGIGLSIVSTIAERLGSPLTLRSPRLGMRSGFEASVRFATTGNVEVTTWS</sequence>
<dbReference type="RefSeq" id="WP_159598222.1">
    <property type="nucleotide sequence ID" value="NZ_CACSAS010000001.1"/>
</dbReference>
<dbReference type="PROSITE" id="PS50109">
    <property type="entry name" value="HIS_KIN"/>
    <property type="match status" value="1"/>
</dbReference>
<dbReference type="EMBL" id="CACSAS010000001">
    <property type="protein sequence ID" value="CAA0090404.1"/>
    <property type="molecule type" value="Genomic_DNA"/>
</dbReference>
<dbReference type="PANTHER" id="PTHR45436:SF14">
    <property type="entry name" value="SENSOR PROTEIN QSEC"/>
    <property type="match status" value="1"/>
</dbReference>
<evidence type="ECO:0000256" key="8">
    <source>
        <dbReference type="ARBA" id="ARBA00022777"/>
    </source>
</evidence>
<dbReference type="Pfam" id="PF00512">
    <property type="entry name" value="HisKA"/>
    <property type="match status" value="1"/>
</dbReference>
<dbReference type="PROSITE" id="PS50885">
    <property type="entry name" value="HAMP"/>
    <property type="match status" value="1"/>
</dbReference>